<name>A0A6J6SAB1_9ZZZZ</name>
<dbReference type="AlphaFoldDB" id="A0A6J6SAB1"/>
<accession>A0A6J6SAB1</accession>
<dbReference type="EMBL" id="CAEZYQ010000003">
    <property type="protein sequence ID" value="CAB4731804.1"/>
    <property type="molecule type" value="Genomic_DNA"/>
</dbReference>
<reference evidence="1" key="1">
    <citation type="submission" date="2020-05" db="EMBL/GenBank/DDBJ databases">
        <authorList>
            <person name="Chiriac C."/>
            <person name="Salcher M."/>
            <person name="Ghai R."/>
            <person name="Kavagutti S V."/>
        </authorList>
    </citation>
    <scope>NUCLEOTIDE SEQUENCE</scope>
</reference>
<sequence length="166" mass="17769">MVVLRGFDSASRTRAADFTRQLRDGIGFSDVQVETQATPVLAALDSLEGHVCAVVDVTGRSRQTATLAWTWSVNQPEQGQLAVTLDGRTEVLTEVGAEVVVRPDEQGLVVQVLGASGQPLARRASSVVVRQVEGVHVLHRDGVLTGDAPGTMRVVYDERGAARRVL</sequence>
<organism evidence="1">
    <name type="scientific">freshwater metagenome</name>
    <dbReference type="NCBI Taxonomy" id="449393"/>
    <lineage>
        <taxon>unclassified sequences</taxon>
        <taxon>metagenomes</taxon>
        <taxon>ecological metagenomes</taxon>
    </lineage>
</organism>
<gene>
    <name evidence="1" type="ORF">UFOPK2761_00560</name>
</gene>
<protein>
    <submittedName>
        <fullName evidence="1">Unannotated protein</fullName>
    </submittedName>
</protein>
<evidence type="ECO:0000313" key="1">
    <source>
        <dbReference type="EMBL" id="CAB4731804.1"/>
    </source>
</evidence>
<proteinExistence type="predicted"/>